<proteinExistence type="inferred from homology"/>
<name>A0A0R2MD71_9LACO</name>
<comment type="caution">
    <text evidence="7">The sequence shown here is derived from an EMBL/GenBank/DDBJ whole genome shotgun (WGS) entry which is preliminary data.</text>
</comment>
<keyword evidence="3" id="KW-0408">Iron</keyword>
<dbReference type="Pfam" id="PF00149">
    <property type="entry name" value="Metallophos"/>
    <property type="match status" value="1"/>
</dbReference>
<gene>
    <name evidence="7" type="ORF">IV64_GL000841</name>
</gene>
<dbReference type="PANTHER" id="PTHR42988:SF2">
    <property type="entry name" value="CYCLIC NUCLEOTIDE PHOSPHODIESTERASE CBUA0032-RELATED"/>
    <property type="match status" value="1"/>
</dbReference>
<organism evidence="7 8">
    <name type="scientific">Lactiplantibacillus xiangfangensis</name>
    <dbReference type="NCBI Taxonomy" id="942150"/>
    <lineage>
        <taxon>Bacteria</taxon>
        <taxon>Bacillati</taxon>
        <taxon>Bacillota</taxon>
        <taxon>Bacilli</taxon>
        <taxon>Lactobacillales</taxon>
        <taxon>Lactobacillaceae</taxon>
        <taxon>Lactiplantibacillus</taxon>
    </lineage>
</organism>
<evidence type="ECO:0000313" key="7">
    <source>
        <dbReference type="EMBL" id="KRO08746.1"/>
    </source>
</evidence>
<evidence type="ECO:0000259" key="6">
    <source>
        <dbReference type="Pfam" id="PF00149"/>
    </source>
</evidence>
<evidence type="ECO:0000256" key="1">
    <source>
        <dbReference type="ARBA" id="ARBA00022723"/>
    </source>
</evidence>
<dbReference type="InterPro" id="IPR050884">
    <property type="entry name" value="CNP_phosphodiesterase-III"/>
</dbReference>
<dbReference type="RefSeq" id="WP_237757333.1">
    <property type="nucleotide sequence ID" value="NZ_JQCL01000080.1"/>
</dbReference>
<evidence type="ECO:0000256" key="5">
    <source>
        <dbReference type="SAM" id="SignalP"/>
    </source>
</evidence>
<dbReference type="AlphaFoldDB" id="A0A0R2MD71"/>
<evidence type="ECO:0000256" key="3">
    <source>
        <dbReference type="ARBA" id="ARBA00023004"/>
    </source>
</evidence>
<dbReference type="InterPro" id="IPR029052">
    <property type="entry name" value="Metallo-depent_PP-like"/>
</dbReference>
<dbReference type="STRING" id="942150.IV64_GL000841"/>
<comment type="similarity">
    <text evidence="4">Belongs to the cyclic nucleotide phosphodiesterase class-III family.</text>
</comment>
<dbReference type="PIRSF" id="PIRSF034890">
    <property type="entry name" value="Pesteras_lmo2642"/>
    <property type="match status" value="1"/>
</dbReference>
<dbReference type="GO" id="GO:0046872">
    <property type="term" value="F:metal ion binding"/>
    <property type="evidence" value="ECO:0007669"/>
    <property type="project" value="UniProtKB-KW"/>
</dbReference>
<dbReference type="SUPFAM" id="SSF56300">
    <property type="entry name" value="Metallo-dependent phosphatases"/>
    <property type="match status" value="1"/>
</dbReference>
<evidence type="ECO:0000256" key="4">
    <source>
        <dbReference type="ARBA" id="ARBA00025742"/>
    </source>
</evidence>
<dbReference type="Gene3D" id="3.60.21.10">
    <property type="match status" value="1"/>
</dbReference>
<sequence>MKRTLPAFLLAGLASLLILTGCQSKKKQAIPPVTGHNLTAMVISDDHVIAPKLHDNGPSFTTYASNDGGANLKYSATIFRAFIAQALKTKPDVVIVSGDITNNGEKASHEYVAKQLKRLTAAKIRVYVVPGNHDINNPLTRRFKGKHQYEVDGVSPEQFKQIYKKAGYGQAAKTDPDSLAYLVKPSKKTWFLMLNSAIYKGNYQQGSSTVGGGLTDGTLNWVAKVGKEARKQGATLIPVLHHNTMDHTMIHQDYTIGYADQVRDVFSKANIKLSLTGHIHAQSIKHQTVNGQSLTDIASGALIIGPHYYGTLKINQDNGHATYHATRLKVADYIKQHQSAKAAKTYKKYDHDVLYASGYNAALSQLYETRDDNHLSTKQVKQLAAGMGEANVAMFRGTPLAKNSAALKAWKKQPKDTSLRGFILMTQNLHGNLTWQGATR</sequence>
<dbReference type="GO" id="GO:0016787">
    <property type="term" value="F:hydrolase activity"/>
    <property type="evidence" value="ECO:0007669"/>
    <property type="project" value="UniProtKB-KW"/>
</dbReference>
<keyword evidence="8" id="KW-1185">Reference proteome</keyword>
<dbReference type="PATRIC" id="fig|942150.3.peg.859"/>
<protein>
    <submittedName>
        <fullName evidence="7">Serine threonine protein phosphatase</fullName>
    </submittedName>
</protein>
<evidence type="ECO:0000256" key="2">
    <source>
        <dbReference type="ARBA" id="ARBA00022801"/>
    </source>
</evidence>
<dbReference type="Proteomes" id="UP000051783">
    <property type="component" value="Unassembled WGS sequence"/>
</dbReference>
<evidence type="ECO:0000313" key="8">
    <source>
        <dbReference type="Proteomes" id="UP000051783"/>
    </source>
</evidence>
<dbReference type="Gene3D" id="1.10.246.180">
    <property type="match status" value="1"/>
</dbReference>
<feature type="chain" id="PRO_5038748061" evidence="5">
    <location>
        <begin position="25"/>
        <end position="440"/>
    </location>
</feature>
<dbReference type="PROSITE" id="PS51257">
    <property type="entry name" value="PROKAR_LIPOPROTEIN"/>
    <property type="match status" value="1"/>
</dbReference>
<reference evidence="7 8" key="1">
    <citation type="journal article" date="2015" name="Genome Announc.">
        <title>Expanding the biotechnology potential of lactobacilli through comparative genomics of 213 strains and associated genera.</title>
        <authorList>
            <person name="Sun Z."/>
            <person name="Harris H.M."/>
            <person name="McCann A."/>
            <person name="Guo C."/>
            <person name="Argimon S."/>
            <person name="Zhang W."/>
            <person name="Yang X."/>
            <person name="Jeffery I.B."/>
            <person name="Cooney J.C."/>
            <person name="Kagawa T.F."/>
            <person name="Liu W."/>
            <person name="Song Y."/>
            <person name="Salvetti E."/>
            <person name="Wrobel A."/>
            <person name="Rasinkangas P."/>
            <person name="Parkhill J."/>
            <person name="Rea M.C."/>
            <person name="O'Sullivan O."/>
            <person name="Ritari J."/>
            <person name="Douillard F.P."/>
            <person name="Paul Ross R."/>
            <person name="Yang R."/>
            <person name="Briner A.E."/>
            <person name="Felis G.E."/>
            <person name="de Vos W.M."/>
            <person name="Barrangou R."/>
            <person name="Klaenhammer T.R."/>
            <person name="Caufield P.W."/>
            <person name="Cui Y."/>
            <person name="Zhang H."/>
            <person name="O'Toole P.W."/>
        </authorList>
    </citation>
    <scope>NUCLEOTIDE SEQUENCE [LARGE SCALE GENOMIC DNA]</scope>
    <source>
        <strain evidence="7 8">LMG 26013</strain>
    </source>
</reference>
<keyword evidence="1" id="KW-0479">Metal-binding</keyword>
<accession>A0A0R2MD71</accession>
<feature type="signal peptide" evidence="5">
    <location>
        <begin position="1"/>
        <end position="24"/>
    </location>
</feature>
<dbReference type="PANTHER" id="PTHR42988">
    <property type="entry name" value="PHOSPHOHYDROLASE"/>
    <property type="match status" value="1"/>
</dbReference>
<dbReference type="InterPro" id="IPR004843">
    <property type="entry name" value="Calcineurin-like_PHP"/>
</dbReference>
<keyword evidence="5" id="KW-0732">Signal</keyword>
<dbReference type="EMBL" id="JQCL01000080">
    <property type="protein sequence ID" value="KRO08746.1"/>
    <property type="molecule type" value="Genomic_DNA"/>
</dbReference>
<dbReference type="InterPro" id="IPR012365">
    <property type="entry name" value="Pesteras_lmo2642"/>
</dbReference>
<keyword evidence="2" id="KW-0378">Hydrolase</keyword>
<feature type="domain" description="Calcineurin-like phosphoesterase" evidence="6">
    <location>
        <begin position="41"/>
        <end position="281"/>
    </location>
</feature>